<accession>H6CB69</accession>
<dbReference type="GO" id="GO:0005886">
    <property type="term" value="C:plasma membrane"/>
    <property type="evidence" value="ECO:0007669"/>
    <property type="project" value="UniProtKB-SubCell"/>
</dbReference>
<feature type="transmembrane region" description="Helical" evidence="8">
    <location>
        <begin position="338"/>
        <end position="359"/>
    </location>
</feature>
<sequence length="417" mass="46039">MATSNGANGHPNGDGEGGPLNTTEPLHRGAFLALLQDFSPIWFTWCMNAGIIAILMHQLPYQFDGLGVLSTIVFMFDFVLFIIFSAVYILLFAIFRGQAYRELVDDVSQLALFACWPIAWLTLVAFVSLTVSEAVSWGGHAFTLVAYVMWWIGTAWMMATLCFVIITLVRRHSISDQQLPPLVFIPSVGVATLATIGGLVSSFSHDISARLAVPVIIASFFAVGVGLLLATFLYTMLLHHLLTKGWPPPQQTASMFLFVGPMGQSAAALQLLGSAAHTYGRFEGYHKGAFLTETAAAPLEVACIMTALLLSGMGTVWLMLAVWAMAERAFQKELSWTPTWNAIIFPTGTLTTSMLMFSIEMDSPFFHVITTLLLLLMILMFFVNLAATLWEIYQGRLLVIKENPRAKKEIEERHKSR</sequence>
<dbReference type="Proteomes" id="UP000007304">
    <property type="component" value="Unassembled WGS sequence"/>
</dbReference>
<organism evidence="9 10">
    <name type="scientific">Exophiala dermatitidis (strain ATCC 34100 / CBS 525.76 / NIH/UT8656)</name>
    <name type="common">Black yeast</name>
    <name type="synonym">Wangiella dermatitidis</name>
    <dbReference type="NCBI Taxonomy" id="858893"/>
    <lineage>
        <taxon>Eukaryota</taxon>
        <taxon>Fungi</taxon>
        <taxon>Dikarya</taxon>
        <taxon>Ascomycota</taxon>
        <taxon>Pezizomycotina</taxon>
        <taxon>Eurotiomycetes</taxon>
        <taxon>Chaetothyriomycetidae</taxon>
        <taxon>Chaetothyriales</taxon>
        <taxon>Herpotrichiellaceae</taxon>
        <taxon>Exophiala</taxon>
    </lineage>
</organism>
<dbReference type="eggNOG" id="ENOG502SS2M">
    <property type="taxonomic scope" value="Eukaryota"/>
</dbReference>
<reference evidence="9" key="1">
    <citation type="submission" date="2011-07" db="EMBL/GenBank/DDBJ databases">
        <title>The Genome Sequence of Exophiala (Wangiella) dermatitidis NIH/UT8656.</title>
        <authorList>
            <consortium name="The Broad Institute Genome Sequencing Platform"/>
            <person name="Cuomo C."/>
            <person name="Wang Z."/>
            <person name="Hunicke-Smith S."/>
            <person name="Szanislo P.J."/>
            <person name="Earl A."/>
            <person name="Young S.K."/>
            <person name="Zeng Q."/>
            <person name="Gargeya S."/>
            <person name="Fitzgerald M."/>
            <person name="Haas B."/>
            <person name="Abouelleil A."/>
            <person name="Alvarado L."/>
            <person name="Arachchi H.M."/>
            <person name="Berlin A."/>
            <person name="Brown A."/>
            <person name="Chapman S.B."/>
            <person name="Chen Z."/>
            <person name="Dunbar C."/>
            <person name="Freedman E."/>
            <person name="Gearin G."/>
            <person name="Gellesch M."/>
            <person name="Goldberg J."/>
            <person name="Griggs A."/>
            <person name="Gujja S."/>
            <person name="Heiman D."/>
            <person name="Howarth C."/>
            <person name="Larson L."/>
            <person name="Lui A."/>
            <person name="MacDonald P.J.P."/>
            <person name="Montmayeur A."/>
            <person name="Murphy C."/>
            <person name="Neiman D."/>
            <person name="Pearson M."/>
            <person name="Priest M."/>
            <person name="Roberts A."/>
            <person name="Saif S."/>
            <person name="Shea T."/>
            <person name="Shenoy N."/>
            <person name="Sisk P."/>
            <person name="Stolte C."/>
            <person name="Sykes S."/>
            <person name="Wortman J."/>
            <person name="Nusbaum C."/>
            <person name="Birren B."/>
        </authorList>
    </citation>
    <scope>NUCLEOTIDE SEQUENCE</scope>
    <source>
        <strain evidence="9">NIH/UT8656</strain>
    </source>
</reference>
<evidence type="ECO:0000256" key="3">
    <source>
        <dbReference type="ARBA" id="ARBA00022448"/>
    </source>
</evidence>
<feature type="transmembrane region" description="Helical" evidence="8">
    <location>
        <begin position="41"/>
        <end position="60"/>
    </location>
</feature>
<keyword evidence="4" id="KW-1003">Cell membrane</keyword>
<feature type="transmembrane region" description="Helical" evidence="8">
    <location>
        <begin position="107"/>
        <end position="128"/>
    </location>
</feature>
<feature type="transmembrane region" description="Helical" evidence="8">
    <location>
        <begin position="148"/>
        <end position="169"/>
    </location>
</feature>
<dbReference type="OMA" id="WMMGSAS"/>
<dbReference type="GO" id="GO:0000319">
    <property type="term" value="F:sulfite transmembrane transporter activity"/>
    <property type="evidence" value="ECO:0007669"/>
    <property type="project" value="TreeGrafter"/>
</dbReference>
<dbReference type="HOGENOM" id="CLU_030057_1_1_1"/>
<dbReference type="PANTHER" id="PTHR31686">
    <property type="match status" value="1"/>
</dbReference>
<dbReference type="Gene3D" id="1.50.10.150">
    <property type="entry name" value="Voltage-dependent anion channel"/>
    <property type="match status" value="1"/>
</dbReference>
<evidence type="ECO:0000256" key="4">
    <source>
        <dbReference type="ARBA" id="ARBA00022475"/>
    </source>
</evidence>
<dbReference type="STRING" id="858893.H6CB69"/>
<evidence type="ECO:0000256" key="6">
    <source>
        <dbReference type="ARBA" id="ARBA00022989"/>
    </source>
</evidence>
<dbReference type="OrthoDB" id="1099at2759"/>
<evidence type="ECO:0008006" key="11">
    <source>
        <dbReference type="Google" id="ProtNLM"/>
    </source>
</evidence>
<dbReference type="VEuPathDB" id="FungiDB:HMPREF1120_08956"/>
<evidence type="ECO:0000313" key="9">
    <source>
        <dbReference type="EMBL" id="EHY61016.1"/>
    </source>
</evidence>
<dbReference type="InParanoid" id="H6CB69"/>
<proteinExistence type="inferred from homology"/>
<dbReference type="InterPro" id="IPR051629">
    <property type="entry name" value="Sulfite_efflux_TDT"/>
</dbReference>
<dbReference type="EMBL" id="JH226137">
    <property type="protein sequence ID" value="EHY61016.1"/>
    <property type="molecule type" value="Genomic_DNA"/>
</dbReference>
<evidence type="ECO:0000256" key="7">
    <source>
        <dbReference type="ARBA" id="ARBA00023136"/>
    </source>
</evidence>
<dbReference type="PANTHER" id="PTHR31686:SF3">
    <property type="entry name" value="ACID TRANSPORT PROTEIN, PUTATIVE (AFU_ORTHOLOGUE AFUA_4G09410)-RELATED"/>
    <property type="match status" value="1"/>
</dbReference>
<feature type="transmembrane region" description="Helical" evidence="8">
    <location>
        <begin position="212"/>
        <end position="234"/>
    </location>
</feature>
<dbReference type="InterPro" id="IPR038665">
    <property type="entry name" value="Voltage-dep_anion_channel_sf"/>
</dbReference>
<feature type="transmembrane region" description="Helical" evidence="8">
    <location>
        <begin position="181"/>
        <end position="200"/>
    </location>
</feature>
<comment type="subcellular location">
    <subcellularLocation>
        <location evidence="1">Cell membrane</location>
        <topology evidence="1">Multi-pass membrane protein</topology>
    </subcellularLocation>
</comment>
<evidence type="ECO:0000256" key="2">
    <source>
        <dbReference type="ARBA" id="ARBA00008566"/>
    </source>
</evidence>
<feature type="transmembrane region" description="Helical" evidence="8">
    <location>
        <begin position="299"/>
        <end position="326"/>
    </location>
</feature>
<dbReference type="InterPro" id="IPR004695">
    <property type="entry name" value="SLAC1/Mae1/Ssu1/TehA"/>
</dbReference>
<protein>
    <recommendedName>
        <fullName evidence="11">C4-dicarboxylate transporter/malic acid transport protein</fullName>
    </recommendedName>
</protein>
<feature type="transmembrane region" description="Helical" evidence="8">
    <location>
        <begin position="255"/>
        <end position="279"/>
    </location>
</feature>
<feature type="transmembrane region" description="Helical" evidence="8">
    <location>
        <begin position="365"/>
        <end position="387"/>
    </location>
</feature>
<dbReference type="AlphaFoldDB" id="H6CB69"/>
<name>H6CB69_EXODN</name>
<comment type="similarity">
    <text evidence="2">Belongs to the tellurite-resistance/dicarboxylate transporter (TDT) family.</text>
</comment>
<keyword evidence="6 8" id="KW-1133">Transmembrane helix</keyword>
<evidence type="ECO:0000256" key="1">
    <source>
        <dbReference type="ARBA" id="ARBA00004651"/>
    </source>
</evidence>
<evidence type="ECO:0000313" key="10">
    <source>
        <dbReference type="Proteomes" id="UP000007304"/>
    </source>
</evidence>
<gene>
    <name evidence="9" type="ORF">HMPREF1120_08956</name>
</gene>
<keyword evidence="3" id="KW-0813">Transport</keyword>
<dbReference type="Pfam" id="PF03595">
    <property type="entry name" value="SLAC1"/>
    <property type="match status" value="1"/>
</dbReference>
<dbReference type="RefSeq" id="XP_009161477.1">
    <property type="nucleotide sequence ID" value="XM_009163229.1"/>
</dbReference>
<evidence type="ECO:0000256" key="8">
    <source>
        <dbReference type="SAM" id="Phobius"/>
    </source>
</evidence>
<keyword evidence="10" id="KW-1185">Reference proteome</keyword>
<dbReference type="GeneID" id="20313595"/>
<evidence type="ECO:0000256" key="5">
    <source>
        <dbReference type="ARBA" id="ARBA00022692"/>
    </source>
</evidence>
<keyword evidence="5 8" id="KW-0812">Transmembrane</keyword>
<feature type="transmembrane region" description="Helical" evidence="8">
    <location>
        <begin position="72"/>
        <end position="95"/>
    </location>
</feature>
<keyword evidence="7 8" id="KW-0472">Membrane</keyword>